<evidence type="ECO:0000256" key="1">
    <source>
        <dbReference type="SAM" id="Phobius"/>
    </source>
</evidence>
<gene>
    <name evidence="2" type="ORF">ABNK63_02680</name>
</gene>
<sequence length="102" mass="11196">MKPATTRLFARIAAWALFAWGALVFLALPVHRYDWMQQMDPSITAPPDAGSDNGAMFALLLLAAIVISQAALIATAKSRRERILGIVVVVVAIALWASRHWR</sequence>
<feature type="transmembrane region" description="Helical" evidence="1">
    <location>
        <begin position="56"/>
        <end position="76"/>
    </location>
</feature>
<dbReference type="AlphaFoldDB" id="A0AAU7QLV2"/>
<dbReference type="RefSeq" id="WP_350016620.1">
    <property type="nucleotide sequence ID" value="NZ_CP157948.1"/>
</dbReference>
<reference evidence="2" key="1">
    <citation type="submission" date="2024-06" db="EMBL/GenBank/DDBJ databases">
        <authorList>
            <person name="Sun Y."/>
        </authorList>
    </citation>
    <scope>NUCLEOTIDE SEQUENCE</scope>
    <source>
        <strain evidence="2">IGA1.0</strain>
    </source>
</reference>
<name>A0AAU7QLV2_9GAMM</name>
<proteinExistence type="predicted"/>
<keyword evidence="1" id="KW-0472">Membrane</keyword>
<keyword evidence="1" id="KW-1133">Transmembrane helix</keyword>
<accession>A0AAU7QLV2</accession>
<protein>
    <submittedName>
        <fullName evidence="2">Uncharacterized protein</fullName>
    </submittedName>
</protein>
<evidence type="ECO:0000313" key="2">
    <source>
        <dbReference type="EMBL" id="XBS90566.1"/>
    </source>
</evidence>
<dbReference type="EMBL" id="CP157948">
    <property type="protein sequence ID" value="XBS90566.1"/>
    <property type="molecule type" value="Genomic_DNA"/>
</dbReference>
<organism evidence="2">
    <name type="scientific">Rhodanobacter sp. IGA1.0</name>
    <dbReference type="NCBI Taxonomy" id="3158582"/>
    <lineage>
        <taxon>Bacteria</taxon>
        <taxon>Pseudomonadati</taxon>
        <taxon>Pseudomonadota</taxon>
        <taxon>Gammaproteobacteria</taxon>
        <taxon>Lysobacterales</taxon>
        <taxon>Rhodanobacteraceae</taxon>
        <taxon>Rhodanobacter</taxon>
    </lineage>
</organism>
<keyword evidence="1" id="KW-0812">Transmembrane</keyword>
<feature type="transmembrane region" description="Helical" evidence="1">
    <location>
        <begin position="83"/>
        <end position="101"/>
    </location>
</feature>